<comment type="similarity">
    <text evidence="1 4">Belongs to the glycosyl hydrolase 5 (cellulase A) family.</text>
</comment>
<proteinExistence type="inferred from homology"/>
<evidence type="ECO:0000256" key="3">
    <source>
        <dbReference type="ARBA" id="ARBA00023295"/>
    </source>
</evidence>
<dbReference type="AlphaFoldDB" id="A0A430Q9C6"/>
<dbReference type="EMBL" id="QMKO01002218">
    <property type="protein sequence ID" value="RTG84275.1"/>
    <property type="molecule type" value="Genomic_DNA"/>
</dbReference>
<dbReference type="PANTHER" id="PTHR31308:SF3">
    <property type="entry name" value="ENDOGLYCOCERAMIDASE"/>
    <property type="match status" value="1"/>
</dbReference>
<dbReference type="PANTHER" id="PTHR31308">
    <property type="match status" value="1"/>
</dbReference>
<feature type="domain" description="Glycoside hydrolase family 5" evidence="5">
    <location>
        <begin position="285"/>
        <end position="609"/>
    </location>
</feature>
<keyword evidence="3 4" id="KW-0326">Glycosidase</keyword>
<sequence length="650" mass="75692">MILLPKFFHSQAHAKVTIDDDTGYFVDPQGFIKLFHGINCVHKVAPFYFPKLLDPHSFRVLRDWGINVIRLEFNWIALKPQENEISREYLDIIETIIDNAGLYGVYIIIDLHQDGLSKRLGAIDAVPNWFMDKIKRPPYLFQYPWPLTKDPSKSQWFLTYATYESAHVFESIYKNVSGIWNYFAEYWMITTSRFGKKDNVLGYNLINEPPPGNFYLNPFLLLPSLLWIMILLPKFFHSQAHAKVTIDDDTGYFVNPQGFIKLFHGINCVHKVAPFYFPKLLDPHSFRVLRDWGINVIRLEFNWIALKPQENEISREYLDIIETIIDNAGLYGVYIIIDLHQDGLSKRLGAIDAVPNWFMDKIKRPPYLFQYPWPLTKDPSKSQWFLTYATYESAHVFESIYKNVSGIWNYFAEYWMITTSRFGKKDNVLGYNLINEPPPGNFYLNPFLLLPNNAGHNLLSFYDYLVNVIRQTDKNTLIFYESVTYGIYFPFVNGIPGTGIQRVPGLLQDETARKKSVLSYHYYCWLLESTPSTENMPSWKRYLCDKLLLNYAFNNARSIVKYTGGGRFLTEFGLCLPDGNPDSINTVECNAVMSAADRNFESWTYWDGNELFPNLNINNISVGLIIDKNFFCIYCQFLLESFCSARQTNL</sequence>
<protein>
    <submittedName>
        <fullName evidence="6">Endoglycosylceramidase</fullName>
    </submittedName>
</protein>
<keyword evidence="2 4" id="KW-0378">Hydrolase</keyword>
<dbReference type="InterPro" id="IPR052066">
    <property type="entry name" value="Glycosphingolipid_Hydrolases"/>
</dbReference>
<evidence type="ECO:0000313" key="6">
    <source>
        <dbReference type="EMBL" id="RTG84275.1"/>
    </source>
</evidence>
<dbReference type="InterPro" id="IPR001547">
    <property type="entry name" value="Glyco_hydro_5"/>
</dbReference>
<dbReference type="Proteomes" id="UP000290809">
    <property type="component" value="Unassembled WGS sequence"/>
</dbReference>
<evidence type="ECO:0000256" key="2">
    <source>
        <dbReference type="ARBA" id="ARBA00022801"/>
    </source>
</evidence>
<evidence type="ECO:0000256" key="1">
    <source>
        <dbReference type="ARBA" id="ARBA00005641"/>
    </source>
</evidence>
<comment type="caution">
    <text evidence="6">The sequence shown here is derived from an EMBL/GenBank/DDBJ whole genome shotgun (WGS) entry which is preliminary data.</text>
</comment>
<evidence type="ECO:0000256" key="4">
    <source>
        <dbReference type="RuleBase" id="RU361153"/>
    </source>
</evidence>
<dbReference type="Gene3D" id="3.20.20.80">
    <property type="entry name" value="Glycosidases"/>
    <property type="match status" value="2"/>
</dbReference>
<gene>
    <name evidence="6" type="ORF">DC041_0006378</name>
</gene>
<dbReference type="GO" id="GO:0004553">
    <property type="term" value="F:hydrolase activity, hydrolyzing O-glycosyl compounds"/>
    <property type="evidence" value="ECO:0007669"/>
    <property type="project" value="InterPro"/>
</dbReference>
<evidence type="ECO:0000313" key="7">
    <source>
        <dbReference type="Proteomes" id="UP000290809"/>
    </source>
</evidence>
<dbReference type="SUPFAM" id="SSF51445">
    <property type="entry name" value="(Trans)glycosidases"/>
    <property type="match status" value="2"/>
</dbReference>
<reference evidence="6 7" key="1">
    <citation type="journal article" date="2019" name="PLoS Pathog.">
        <title>Genome sequence of the bovine parasite Schistosoma bovis Tanzania.</title>
        <authorList>
            <person name="Oey H."/>
            <person name="Zakrzewski M."/>
            <person name="Gobert G."/>
            <person name="Gravermann K."/>
            <person name="Stoye J."/>
            <person name="Jones M."/>
            <person name="Mcmanus D."/>
            <person name="Krause L."/>
        </authorList>
    </citation>
    <scope>NUCLEOTIDE SEQUENCE [LARGE SCALE GENOMIC DNA]</scope>
    <source>
        <strain evidence="6 7">TAN1997</strain>
    </source>
</reference>
<dbReference type="STRING" id="6184.A0A430Q9C6"/>
<organism evidence="6 7">
    <name type="scientific">Schistosoma bovis</name>
    <name type="common">Blood fluke</name>
    <dbReference type="NCBI Taxonomy" id="6184"/>
    <lineage>
        <taxon>Eukaryota</taxon>
        <taxon>Metazoa</taxon>
        <taxon>Spiralia</taxon>
        <taxon>Lophotrochozoa</taxon>
        <taxon>Platyhelminthes</taxon>
        <taxon>Trematoda</taxon>
        <taxon>Digenea</taxon>
        <taxon>Strigeidida</taxon>
        <taxon>Schistosomatoidea</taxon>
        <taxon>Schistosomatidae</taxon>
        <taxon>Schistosoma</taxon>
    </lineage>
</organism>
<dbReference type="Pfam" id="PF00150">
    <property type="entry name" value="Cellulase"/>
    <property type="match status" value="2"/>
</dbReference>
<accession>A0A430Q9C6</accession>
<dbReference type="InterPro" id="IPR017853">
    <property type="entry name" value="GH"/>
</dbReference>
<evidence type="ECO:0000259" key="5">
    <source>
        <dbReference type="Pfam" id="PF00150"/>
    </source>
</evidence>
<name>A0A430Q9C6_SCHBO</name>
<feature type="domain" description="Glycoside hydrolase family 5" evidence="5">
    <location>
        <begin position="57"/>
        <end position="211"/>
    </location>
</feature>
<dbReference type="GO" id="GO:0000272">
    <property type="term" value="P:polysaccharide catabolic process"/>
    <property type="evidence" value="ECO:0007669"/>
    <property type="project" value="InterPro"/>
</dbReference>
<keyword evidence="7" id="KW-1185">Reference proteome</keyword>